<keyword evidence="4" id="KW-1185">Reference proteome</keyword>
<evidence type="ECO:0000313" key="4">
    <source>
        <dbReference type="Proteomes" id="UP001589576"/>
    </source>
</evidence>
<dbReference type="Pfam" id="PF13585">
    <property type="entry name" value="CHU_C"/>
    <property type="match status" value="1"/>
</dbReference>
<evidence type="ECO:0000313" key="3">
    <source>
        <dbReference type="EMBL" id="MFB9089418.1"/>
    </source>
</evidence>
<gene>
    <name evidence="3" type="ORF">ACFFUU_07395</name>
</gene>
<feature type="chain" id="PRO_5047144638" evidence="2">
    <location>
        <begin position="29"/>
        <end position="902"/>
    </location>
</feature>
<dbReference type="InterPro" id="IPR026341">
    <property type="entry name" value="T9SS_type_B"/>
</dbReference>
<dbReference type="Gene3D" id="2.60.40.1220">
    <property type="match status" value="2"/>
</dbReference>
<evidence type="ECO:0000256" key="1">
    <source>
        <dbReference type="ARBA" id="ARBA00022729"/>
    </source>
</evidence>
<feature type="signal peptide" evidence="2">
    <location>
        <begin position="1"/>
        <end position="28"/>
    </location>
</feature>
<dbReference type="Gene3D" id="2.60.120.260">
    <property type="entry name" value="Galactose-binding domain-like"/>
    <property type="match status" value="2"/>
</dbReference>
<comment type="caution">
    <text evidence="3">The sequence shown here is derived from an EMBL/GenBank/DDBJ whole genome shotgun (WGS) entry which is preliminary data.</text>
</comment>
<dbReference type="EMBL" id="JBHMFB010000016">
    <property type="protein sequence ID" value="MFB9089418.1"/>
    <property type="molecule type" value="Genomic_DNA"/>
</dbReference>
<organism evidence="3 4">
    <name type="scientific">Flavobacterium paronense</name>
    <dbReference type="NCBI Taxonomy" id="1392775"/>
    <lineage>
        <taxon>Bacteria</taxon>
        <taxon>Pseudomonadati</taxon>
        <taxon>Bacteroidota</taxon>
        <taxon>Flavobacteriia</taxon>
        <taxon>Flavobacteriales</taxon>
        <taxon>Flavobacteriaceae</taxon>
        <taxon>Flavobacterium</taxon>
    </lineage>
</organism>
<accession>A0ABV5GE94</accession>
<name>A0ABV5GE94_9FLAO</name>
<dbReference type="Proteomes" id="UP001589576">
    <property type="component" value="Unassembled WGS sequence"/>
</dbReference>
<keyword evidence="1 2" id="KW-0732">Signal</keyword>
<protein>
    <submittedName>
        <fullName evidence="3">Gliding motility-associated C-terminal domain-containing protein</fullName>
    </submittedName>
</protein>
<dbReference type="InterPro" id="IPR014755">
    <property type="entry name" value="Cu-Rt/internalin_Ig-like"/>
</dbReference>
<proteinExistence type="predicted"/>
<reference evidence="3 4" key="1">
    <citation type="submission" date="2024-09" db="EMBL/GenBank/DDBJ databases">
        <authorList>
            <person name="Sun Q."/>
            <person name="Mori K."/>
        </authorList>
    </citation>
    <scope>NUCLEOTIDE SEQUENCE [LARGE SCALE GENOMIC DNA]</scope>
    <source>
        <strain evidence="3 4">CECT 8460</strain>
    </source>
</reference>
<sequence>MKKQLITSFRKTYLILFLFGLSSTALNAQILTNGNFESGGSGNGFLTSDYTLINPLTGTSNPGFYARTTNPALMNSTFNAGGDHTTGTGNMLVFDGATAPNRFIWTAGSTGGTVPGFTIGQSYVLSYWVKSVSNQVTGDATRANISAFFVNATNINPAALDHLAPLPAEGWQQVSYSFVPTATNVLIRLKTISVAASGNDFAIDDVSVVPGALPFTGSYVKTNPTCPSTTDGSITVTLAGGFLPYGSYNLTGTVTQTNTNGIFSNLPAGTYTITATDSNNQVYTQSNIVLTAPNDLVISGPVTICAGQSTQLSVSGGLNTYTWTASPADASLVSPNSATPTVSPTVTTTYTATSGAPSNPANLVENGDFSSGISGFTTEYTQVDNPNPFGVQTSYNIVTNPAAWFTPFSSCGDHTTGTGYMMAFDGAIDVTGNVKAWCTASPITVQPNKSYTFSYYVASISSGSPAKLEVTINGVSLGAPVTAPFTTCTWTLQSFTWNSGANTTANICIYDREFSSGGNDFAIDDISLKETVTCIYTKTVTVTVTPATVPTFTAVAAICSGAALTALPTTSNNGITGTWAPALNNTATTTYTFTPSSGTCTTTATLQIVVNQPVTPTFTAVAAICTGTTLNALPTTSNNGIAGSWSPALNNAATTAYTFTPTAGQCAVNGALTIQVTPTTTPTFTAVAPICTGDALLGLPTTSNNSINGLWSPALNNTATTTYTFTPDTGQCAATTTLSIQVNALPQFTISGGCSGLYTLSAIQTEPSGSTYAWYSPSEAQIGTDATVVITTPGIYSLVVTQNGCSDSQNLEVLNTLCGIQKGISVNNDGLNDDFDLAAYNVTNLTIFNRYGMKVYTKSNYNNEWHGQSDKGDELPDGTYYYVINFQDTATKTGWIYINRAQ</sequence>
<dbReference type="NCBIfam" id="TIGR04131">
    <property type="entry name" value="Bac_Flav_CTERM"/>
    <property type="match status" value="1"/>
</dbReference>
<evidence type="ECO:0000256" key="2">
    <source>
        <dbReference type="SAM" id="SignalP"/>
    </source>
</evidence>
<dbReference type="RefSeq" id="WP_290286409.1">
    <property type="nucleotide sequence ID" value="NZ_JAUFQN010000019.1"/>
</dbReference>